<organism evidence="3 4">
    <name type="scientific">Timema podura</name>
    <name type="common">Walking stick</name>
    <dbReference type="NCBI Taxonomy" id="61482"/>
    <lineage>
        <taxon>Eukaryota</taxon>
        <taxon>Metazoa</taxon>
        <taxon>Ecdysozoa</taxon>
        <taxon>Arthropoda</taxon>
        <taxon>Hexapoda</taxon>
        <taxon>Insecta</taxon>
        <taxon>Pterygota</taxon>
        <taxon>Neoptera</taxon>
        <taxon>Polyneoptera</taxon>
        <taxon>Phasmatodea</taxon>
        <taxon>Timematodea</taxon>
        <taxon>Timematoidea</taxon>
        <taxon>Timematidae</taxon>
        <taxon>Timema</taxon>
    </lineage>
</organism>
<sequence>MQRNPSRTPKPLTAKFLAQSGAVASSLPFTNLREVTCRVRLQPGVYCIVPSAYNPNEEGEFIIRVFSETKNYMEEHDENVGLSAVDERVSKISY</sequence>
<protein>
    <recommendedName>
        <fullName evidence="2">Peptidase C2 calpain domain-containing protein</fullName>
    </recommendedName>
</protein>
<dbReference type="Gene3D" id="2.60.120.380">
    <property type="match status" value="1"/>
</dbReference>
<feature type="domain" description="Peptidase C2 calpain" evidence="2">
    <location>
        <begin position="3"/>
        <end position="74"/>
    </location>
</feature>
<dbReference type="InterPro" id="IPR022682">
    <property type="entry name" value="Calpain_domain_III"/>
</dbReference>
<gene>
    <name evidence="3" type="ORF">TPAB3V08_LOCUS9777</name>
</gene>
<dbReference type="SUPFAM" id="SSF49758">
    <property type="entry name" value="Calpain large subunit, middle domain (domain III)"/>
    <property type="match status" value="1"/>
</dbReference>
<dbReference type="PANTHER" id="PTHR10183:SF433">
    <property type="entry name" value="CALPAIN-A-RELATED"/>
    <property type="match status" value="1"/>
</dbReference>
<evidence type="ECO:0000313" key="4">
    <source>
        <dbReference type="Proteomes" id="UP001153148"/>
    </source>
</evidence>
<dbReference type="SMART" id="SM00720">
    <property type="entry name" value="calpain_III"/>
    <property type="match status" value="1"/>
</dbReference>
<comment type="caution">
    <text evidence="3">The sequence shown here is derived from an EMBL/GenBank/DDBJ whole genome shotgun (WGS) entry which is preliminary data.</text>
</comment>
<name>A0ABN7P4N2_TIMPD</name>
<dbReference type="Proteomes" id="UP001153148">
    <property type="component" value="Unassembled WGS sequence"/>
</dbReference>
<evidence type="ECO:0000259" key="2">
    <source>
        <dbReference type="SMART" id="SM00720"/>
    </source>
</evidence>
<proteinExistence type="inferred from homology"/>
<dbReference type="PANTHER" id="PTHR10183">
    <property type="entry name" value="CALPAIN"/>
    <property type="match status" value="1"/>
</dbReference>
<keyword evidence="4" id="KW-1185">Reference proteome</keyword>
<feature type="non-terminal residue" evidence="3">
    <location>
        <position position="94"/>
    </location>
</feature>
<dbReference type="InterPro" id="IPR022683">
    <property type="entry name" value="Calpain_III"/>
</dbReference>
<dbReference type="InterPro" id="IPR022684">
    <property type="entry name" value="Calpain_cysteine_protease"/>
</dbReference>
<accession>A0ABN7P4N2</accession>
<dbReference type="EMBL" id="CAJPIN010022622">
    <property type="protein sequence ID" value="CAG2062829.1"/>
    <property type="molecule type" value="Genomic_DNA"/>
</dbReference>
<evidence type="ECO:0000313" key="3">
    <source>
        <dbReference type="EMBL" id="CAG2062829.1"/>
    </source>
</evidence>
<dbReference type="InterPro" id="IPR036213">
    <property type="entry name" value="Calpain_III_sf"/>
</dbReference>
<evidence type="ECO:0000256" key="1">
    <source>
        <dbReference type="ARBA" id="ARBA00007623"/>
    </source>
</evidence>
<dbReference type="Pfam" id="PF01067">
    <property type="entry name" value="Calpain_III"/>
    <property type="match status" value="1"/>
</dbReference>
<reference evidence="3" key="1">
    <citation type="submission" date="2021-03" db="EMBL/GenBank/DDBJ databases">
        <authorList>
            <person name="Tran Van P."/>
        </authorList>
    </citation>
    <scope>NUCLEOTIDE SEQUENCE</scope>
</reference>
<comment type="similarity">
    <text evidence="1">Belongs to the peptidase C2 family.</text>
</comment>